<keyword evidence="3" id="KW-0804">Transcription</keyword>
<keyword evidence="1" id="KW-0805">Transcription regulation</keyword>
<evidence type="ECO:0000256" key="2">
    <source>
        <dbReference type="ARBA" id="ARBA00023125"/>
    </source>
</evidence>
<dbReference type="PROSITE" id="PS01124">
    <property type="entry name" value="HTH_ARAC_FAMILY_2"/>
    <property type="match status" value="1"/>
</dbReference>
<dbReference type="InterPro" id="IPR018060">
    <property type="entry name" value="HTH_AraC"/>
</dbReference>
<evidence type="ECO:0000256" key="1">
    <source>
        <dbReference type="ARBA" id="ARBA00023015"/>
    </source>
</evidence>
<dbReference type="Pfam" id="PF12625">
    <property type="entry name" value="Arabinose_bd"/>
    <property type="match status" value="1"/>
</dbReference>
<dbReference type="PANTHER" id="PTHR47894">
    <property type="entry name" value="HTH-TYPE TRANSCRIPTIONAL REGULATOR GADX"/>
    <property type="match status" value="1"/>
</dbReference>
<organism evidence="5 6">
    <name type="scientific">Nocardia xishanensis</name>
    <dbReference type="NCBI Taxonomy" id="238964"/>
    <lineage>
        <taxon>Bacteria</taxon>
        <taxon>Bacillati</taxon>
        <taxon>Actinomycetota</taxon>
        <taxon>Actinomycetes</taxon>
        <taxon>Mycobacteriales</taxon>
        <taxon>Nocardiaceae</taxon>
        <taxon>Nocardia</taxon>
    </lineage>
</organism>
<evidence type="ECO:0000313" key="5">
    <source>
        <dbReference type="EMBL" id="MFI2476933.1"/>
    </source>
</evidence>
<dbReference type="PANTHER" id="PTHR47894:SF1">
    <property type="entry name" value="HTH-TYPE TRANSCRIPTIONAL REGULATOR VQSM"/>
    <property type="match status" value="1"/>
</dbReference>
<evidence type="ECO:0000256" key="3">
    <source>
        <dbReference type="ARBA" id="ARBA00023163"/>
    </source>
</evidence>
<evidence type="ECO:0000313" key="6">
    <source>
        <dbReference type="Proteomes" id="UP001611415"/>
    </source>
</evidence>
<gene>
    <name evidence="5" type="ORF">ACH49W_26420</name>
</gene>
<dbReference type="Gene3D" id="1.10.10.60">
    <property type="entry name" value="Homeodomain-like"/>
    <property type="match status" value="1"/>
</dbReference>
<dbReference type="SUPFAM" id="SSF46689">
    <property type="entry name" value="Homeodomain-like"/>
    <property type="match status" value="1"/>
</dbReference>
<name>A0ABW7X726_9NOCA</name>
<proteinExistence type="predicted"/>
<protein>
    <submittedName>
        <fullName evidence="5">AraC family transcriptional regulator</fullName>
    </submittedName>
</protein>
<dbReference type="InterPro" id="IPR009057">
    <property type="entry name" value="Homeodomain-like_sf"/>
</dbReference>
<comment type="caution">
    <text evidence="5">The sequence shown here is derived from an EMBL/GenBank/DDBJ whole genome shotgun (WGS) entry which is preliminary data.</text>
</comment>
<reference evidence="5 6" key="1">
    <citation type="submission" date="2024-10" db="EMBL/GenBank/DDBJ databases">
        <title>The Natural Products Discovery Center: Release of the First 8490 Sequenced Strains for Exploring Actinobacteria Biosynthetic Diversity.</title>
        <authorList>
            <person name="Kalkreuter E."/>
            <person name="Kautsar S.A."/>
            <person name="Yang D."/>
            <person name="Bader C.D."/>
            <person name="Teijaro C.N."/>
            <person name="Fluegel L."/>
            <person name="Davis C.M."/>
            <person name="Simpson J.R."/>
            <person name="Lauterbach L."/>
            <person name="Steele A.D."/>
            <person name="Gui C."/>
            <person name="Meng S."/>
            <person name="Li G."/>
            <person name="Viehrig K."/>
            <person name="Ye F."/>
            <person name="Su P."/>
            <person name="Kiefer A.F."/>
            <person name="Nichols A."/>
            <person name="Cepeda A.J."/>
            <person name="Yan W."/>
            <person name="Fan B."/>
            <person name="Jiang Y."/>
            <person name="Adhikari A."/>
            <person name="Zheng C.-J."/>
            <person name="Schuster L."/>
            <person name="Cowan T.M."/>
            <person name="Smanski M.J."/>
            <person name="Chevrette M.G."/>
            <person name="De Carvalho L.P.S."/>
            <person name="Shen B."/>
        </authorList>
    </citation>
    <scope>NUCLEOTIDE SEQUENCE [LARGE SCALE GENOMIC DNA]</scope>
    <source>
        <strain evidence="5 6">NPDC019275</strain>
    </source>
</reference>
<keyword evidence="6" id="KW-1185">Reference proteome</keyword>
<sequence length="337" mass="37031">MHHPAPLTVSASYALAVTRAAASGLVEDTDLALTPTRGRVGFEQLRTVWARILARSSDPHFGLHMGEHVQPTALNVLGHALLTASTLGEAADLAMRYTPLVSQAGAFTLQLDGRQAILYYRPRPVTTPMDAQQIEAVLATVVTACRWLAGRSWTPVRVSFTHSRRHDADEYTRVLGCPVTFDAKHYAVTVQSAHLNRPLPHADRDLAALHRGHADRMMAELMPVLSVREQVAAYLAHTTPALARPDDVARRLHMSTRSLRRALHDDGTTWRQLVDHAGHQRALTLLRADNRPLDQIAHEIGLSDAASLVRAFKRWQGTTPGAYRVSAHTSPADTTGR</sequence>
<evidence type="ECO:0000259" key="4">
    <source>
        <dbReference type="PROSITE" id="PS01124"/>
    </source>
</evidence>
<dbReference type="SMART" id="SM00342">
    <property type="entry name" value="HTH_ARAC"/>
    <property type="match status" value="1"/>
</dbReference>
<feature type="domain" description="HTH araC/xylS-type" evidence="4">
    <location>
        <begin position="229"/>
        <end position="326"/>
    </location>
</feature>
<dbReference type="InterPro" id="IPR032687">
    <property type="entry name" value="AraC-type_N"/>
</dbReference>
<keyword evidence="2" id="KW-0238">DNA-binding</keyword>
<dbReference type="EMBL" id="JBIRYO010000020">
    <property type="protein sequence ID" value="MFI2476933.1"/>
    <property type="molecule type" value="Genomic_DNA"/>
</dbReference>
<dbReference type="Proteomes" id="UP001611415">
    <property type="component" value="Unassembled WGS sequence"/>
</dbReference>
<dbReference type="RefSeq" id="WP_397094242.1">
    <property type="nucleotide sequence ID" value="NZ_JBIRYO010000020.1"/>
</dbReference>
<dbReference type="Pfam" id="PF12833">
    <property type="entry name" value="HTH_18"/>
    <property type="match status" value="1"/>
</dbReference>
<accession>A0ABW7X726</accession>